<gene>
    <name evidence="1" type="ORF">UFOPK1413_00705</name>
</gene>
<name>A0A6J6BMS8_9ZZZZ</name>
<sequence length="98" mass="10786">MYDATNSVVFVKLSARSDDECVGPGGCANRTNRSDVPFDRWFRETRYLGGGEFGDRLANEVSRFTPTASERERNVVFGDSRLFCDLGGGLAGHLLGVY</sequence>
<reference evidence="1" key="1">
    <citation type="submission" date="2020-05" db="EMBL/GenBank/DDBJ databases">
        <authorList>
            <person name="Chiriac C."/>
            <person name="Salcher M."/>
            <person name="Ghai R."/>
            <person name="Kavagutti S V."/>
        </authorList>
    </citation>
    <scope>NUCLEOTIDE SEQUENCE</scope>
</reference>
<dbReference type="AlphaFoldDB" id="A0A6J6BMS8"/>
<dbReference type="EMBL" id="CAEZSG010000102">
    <property type="protein sequence ID" value="CAB4540391.1"/>
    <property type="molecule type" value="Genomic_DNA"/>
</dbReference>
<accession>A0A6J6BMS8</accession>
<evidence type="ECO:0000313" key="1">
    <source>
        <dbReference type="EMBL" id="CAB4540391.1"/>
    </source>
</evidence>
<organism evidence="1">
    <name type="scientific">freshwater metagenome</name>
    <dbReference type="NCBI Taxonomy" id="449393"/>
    <lineage>
        <taxon>unclassified sequences</taxon>
        <taxon>metagenomes</taxon>
        <taxon>ecological metagenomes</taxon>
    </lineage>
</organism>
<protein>
    <submittedName>
        <fullName evidence="1">Unannotated protein</fullName>
    </submittedName>
</protein>
<proteinExistence type="predicted"/>